<dbReference type="Proteomes" id="UP000199183">
    <property type="component" value="Unassembled WGS sequence"/>
</dbReference>
<gene>
    <name evidence="2" type="ORF">SAMN04489806_1101</name>
</gene>
<name>A0A1H4KBA0_9MICO</name>
<evidence type="ECO:0000313" key="2">
    <source>
        <dbReference type="EMBL" id="SEB55819.1"/>
    </source>
</evidence>
<keyword evidence="3" id="KW-1185">Reference proteome</keyword>
<dbReference type="AlphaFoldDB" id="A0A1H4KBA0"/>
<protein>
    <submittedName>
        <fullName evidence="2">Uncharacterized protein</fullName>
    </submittedName>
</protein>
<dbReference type="EMBL" id="FNRY01000001">
    <property type="protein sequence ID" value="SEB55819.1"/>
    <property type="molecule type" value="Genomic_DNA"/>
</dbReference>
<accession>A0A1H4KBA0</accession>
<reference evidence="2 3" key="1">
    <citation type="submission" date="2016-10" db="EMBL/GenBank/DDBJ databases">
        <authorList>
            <person name="de Groot N.N."/>
        </authorList>
    </citation>
    <scope>NUCLEOTIDE SEQUENCE [LARGE SCALE GENOMIC DNA]</scope>
    <source>
        <strain evidence="2 3">DSM 21799</strain>
    </source>
</reference>
<dbReference type="OrthoDB" id="5108126at2"/>
<dbReference type="STRING" id="640635.SAMN04489806_1101"/>
<organism evidence="2 3">
    <name type="scientific">Paramicrobacterium humi</name>
    <dbReference type="NCBI Taxonomy" id="640635"/>
    <lineage>
        <taxon>Bacteria</taxon>
        <taxon>Bacillati</taxon>
        <taxon>Actinomycetota</taxon>
        <taxon>Actinomycetes</taxon>
        <taxon>Micrococcales</taxon>
        <taxon>Microbacteriaceae</taxon>
        <taxon>Paramicrobacterium</taxon>
    </lineage>
</organism>
<dbReference type="RefSeq" id="WP_091181003.1">
    <property type="nucleotide sequence ID" value="NZ_FNRY01000001.1"/>
</dbReference>
<evidence type="ECO:0000313" key="3">
    <source>
        <dbReference type="Proteomes" id="UP000199183"/>
    </source>
</evidence>
<proteinExistence type="predicted"/>
<feature type="region of interest" description="Disordered" evidence="1">
    <location>
        <begin position="1"/>
        <end position="25"/>
    </location>
</feature>
<evidence type="ECO:0000256" key="1">
    <source>
        <dbReference type="SAM" id="MobiDB-lite"/>
    </source>
</evidence>
<sequence>MSTKRRLPIPTAKEQLNRQPDAPHHGTAASLALEVAKQVRQLQEDDLRGRELVARVMIHAVLSFPDSHLSDLVREPASTGDPRWDALLQGLIAWRCQSADVPVATPAWAREARLDEAWAPFGGSIRDDGWYTLSVLATPAALLHRGIVLERSNLKEL</sequence>